<dbReference type="AlphaFoldDB" id="T2G8H7"/>
<reference evidence="1 2" key="1">
    <citation type="journal article" date="2013" name="J. Bacteriol.">
        <title>Roles of HynAB and Ech, the only two hydrogenases found in the model sulfate reducer Desulfovibrio gigas.</title>
        <authorList>
            <person name="Morais-Silva F.O."/>
            <person name="Santos C.I."/>
            <person name="Rodrigues R."/>
            <person name="Pereira I.A."/>
            <person name="Rodrigues-Pousada C."/>
        </authorList>
    </citation>
    <scope>NUCLEOTIDE SEQUENCE [LARGE SCALE GENOMIC DNA]</scope>
    <source>
        <strain evidence="2">ATCC 19364 / DSM 1382 / NCIMB 9332 / VKM B-1759</strain>
    </source>
</reference>
<dbReference type="EMBL" id="CP006585">
    <property type="protein sequence ID" value="AGW12895.1"/>
    <property type="molecule type" value="Genomic_DNA"/>
</dbReference>
<evidence type="ECO:0000313" key="1">
    <source>
        <dbReference type="EMBL" id="AGW12895.1"/>
    </source>
</evidence>
<organism evidence="1 2">
    <name type="scientific">Megalodesulfovibrio gigas (strain ATCC 19364 / DSM 1382 / NCIMB 9332 / VKM B-1759)</name>
    <name type="common">Desulfovibrio gigas</name>
    <dbReference type="NCBI Taxonomy" id="1121448"/>
    <lineage>
        <taxon>Bacteria</taxon>
        <taxon>Pseudomonadati</taxon>
        <taxon>Thermodesulfobacteriota</taxon>
        <taxon>Desulfovibrionia</taxon>
        <taxon>Desulfovibrionales</taxon>
        <taxon>Desulfovibrionaceae</taxon>
        <taxon>Megalodesulfovibrio</taxon>
    </lineage>
</organism>
<dbReference type="KEGG" id="dgg:DGI_1018"/>
<proteinExistence type="predicted"/>
<dbReference type="eggNOG" id="ENOG5032TGZ">
    <property type="taxonomic scope" value="Bacteria"/>
</dbReference>
<evidence type="ECO:0000313" key="2">
    <source>
        <dbReference type="Proteomes" id="UP000016587"/>
    </source>
</evidence>
<keyword evidence="2" id="KW-1185">Reference proteome</keyword>
<gene>
    <name evidence="1" type="ORF">DGI_1018</name>
</gene>
<dbReference type="Proteomes" id="UP000016587">
    <property type="component" value="Chromosome"/>
</dbReference>
<reference evidence="2" key="2">
    <citation type="submission" date="2013-07" db="EMBL/GenBank/DDBJ databases">
        <authorList>
            <person name="Morais-Silva F.O."/>
            <person name="Rezende A.M."/>
            <person name="Pimentel C."/>
            <person name="Resende D.M."/>
            <person name="Santos C.I."/>
            <person name="Clemente C."/>
            <person name="de Oliveira L.M."/>
            <person name="da Silva S.M."/>
            <person name="Costa D.A."/>
            <person name="Varela-Raposo A."/>
            <person name="Horacio E.C.A."/>
            <person name="Matos M."/>
            <person name="Flores O."/>
            <person name="Ruiz J.C."/>
            <person name="Rodrigues-Pousada C."/>
        </authorList>
    </citation>
    <scope>NUCLEOTIDE SEQUENCE [LARGE SCALE GENOMIC DNA]</scope>
    <source>
        <strain evidence="2">ATCC 19364 / DSM 1382 / NCIMB 9332 / VKM B-1759</strain>
    </source>
</reference>
<dbReference type="RefSeq" id="WP_021759631.1">
    <property type="nucleotide sequence ID" value="NC_022444.1"/>
</dbReference>
<sequence>MAKAEVVRLSPEEELEQKQAIYDKMSPRRRKWIDKIGFDKWDPFQIPKDPIDIRKDITNRTPQELATAFLRSRQDHETYGEQYASGALEMAVGLLRRDPRYLGMFYYSHWYQALLDKEGKTYDD</sequence>
<dbReference type="PATRIC" id="fig|1121448.10.peg.1021"/>
<dbReference type="STRING" id="1121448.DGI_1018"/>
<name>T2G8H7_MEGG1</name>
<dbReference type="HOGENOM" id="CLU_2105001_0_0_7"/>
<dbReference type="OrthoDB" id="5456715at2"/>
<protein>
    <submittedName>
        <fullName evidence="1">Uncharacterized protein</fullName>
    </submittedName>
</protein>
<accession>T2G8H7</accession>